<reference evidence="4 5" key="1">
    <citation type="journal article" date="2018" name="PLoS Genet.">
        <title>Population sequencing reveals clonal diversity and ancestral inbreeding in the grapevine cultivar Chardonnay.</title>
        <authorList>
            <person name="Roach M.J."/>
            <person name="Johnson D.L."/>
            <person name="Bohlmann J."/>
            <person name="van Vuuren H.J."/>
            <person name="Jones S.J."/>
            <person name="Pretorius I.S."/>
            <person name="Schmidt S.A."/>
            <person name="Borneman A.R."/>
        </authorList>
    </citation>
    <scope>NUCLEOTIDE SEQUENCE [LARGE SCALE GENOMIC DNA]</scope>
    <source>
        <strain evidence="5">cv. Chardonnay</strain>
        <tissue evidence="4">Leaf</tissue>
    </source>
</reference>
<sequence length="216" mass="24776">MRGKYINDDFKRYCAKNGIKMTKTIPGKPQQNVNIVSYLINRGPSIPLDCRIPKEVWSSKKINLSFLKVFGCLSYVHIDVATKRASIHEIDKLKKKLPEEFSMNDLDATKQILGMRITKDRDVLKLSQEEYVKKMLSRSNMVGVTPMSTLLASHFQLSKDQSPLNEQEWVYMAKVSYVFAIDNLMYAMICTRLDIAHAMGVVSKYTSNLGKNTRRK</sequence>
<dbReference type="Pfam" id="PF07727">
    <property type="entry name" value="RVT_2"/>
    <property type="match status" value="1"/>
</dbReference>
<dbReference type="SUPFAM" id="SSF53098">
    <property type="entry name" value="Ribonuclease H-like"/>
    <property type="match status" value="1"/>
</dbReference>
<evidence type="ECO:0000256" key="1">
    <source>
        <dbReference type="ARBA" id="ARBA00022723"/>
    </source>
</evidence>
<evidence type="ECO:0000259" key="3">
    <source>
        <dbReference type="Pfam" id="PF07727"/>
    </source>
</evidence>
<dbReference type="Proteomes" id="UP000288805">
    <property type="component" value="Unassembled WGS sequence"/>
</dbReference>
<dbReference type="InterPro" id="IPR013103">
    <property type="entry name" value="RVT_2"/>
</dbReference>
<keyword evidence="1" id="KW-0479">Metal-binding</keyword>
<dbReference type="InterPro" id="IPR012337">
    <property type="entry name" value="RNaseH-like_sf"/>
</dbReference>
<dbReference type="PANTHER" id="PTHR42648">
    <property type="entry name" value="TRANSPOSASE, PUTATIVE-RELATED"/>
    <property type="match status" value="1"/>
</dbReference>
<protein>
    <submittedName>
        <fullName evidence="4">Retrovirus-related Pol polyprotein from transposon TNT 1-94</fullName>
    </submittedName>
</protein>
<feature type="domain" description="Reverse transcriptase Ty1/copia-type" evidence="3">
    <location>
        <begin position="80"/>
        <end position="149"/>
    </location>
</feature>
<evidence type="ECO:0000256" key="2">
    <source>
        <dbReference type="ARBA" id="ARBA00022801"/>
    </source>
</evidence>
<keyword evidence="2" id="KW-0378">Hydrolase</keyword>
<dbReference type="PANTHER" id="PTHR42648:SF28">
    <property type="entry name" value="TRANSPOSON-ENCODED PROTEIN WITH RIBONUCLEASE H-LIKE AND RETROVIRUS ZINC FINGER-LIKE DOMAINS"/>
    <property type="match status" value="1"/>
</dbReference>
<dbReference type="GO" id="GO:0046872">
    <property type="term" value="F:metal ion binding"/>
    <property type="evidence" value="ECO:0007669"/>
    <property type="project" value="UniProtKB-KW"/>
</dbReference>
<dbReference type="AlphaFoldDB" id="A0A438GA47"/>
<evidence type="ECO:0000313" key="4">
    <source>
        <dbReference type="EMBL" id="RVW69095.1"/>
    </source>
</evidence>
<organism evidence="4 5">
    <name type="scientific">Vitis vinifera</name>
    <name type="common">Grape</name>
    <dbReference type="NCBI Taxonomy" id="29760"/>
    <lineage>
        <taxon>Eukaryota</taxon>
        <taxon>Viridiplantae</taxon>
        <taxon>Streptophyta</taxon>
        <taxon>Embryophyta</taxon>
        <taxon>Tracheophyta</taxon>
        <taxon>Spermatophyta</taxon>
        <taxon>Magnoliopsida</taxon>
        <taxon>eudicotyledons</taxon>
        <taxon>Gunneridae</taxon>
        <taxon>Pentapetalae</taxon>
        <taxon>rosids</taxon>
        <taxon>Vitales</taxon>
        <taxon>Vitaceae</taxon>
        <taxon>Viteae</taxon>
        <taxon>Vitis</taxon>
    </lineage>
</organism>
<evidence type="ECO:0000313" key="5">
    <source>
        <dbReference type="Proteomes" id="UP000288805"/>
    </source>
</evidence>
<name>A0A438GA47_VITVI</name>
<dbReference type="EMBL" id="QGNW01000509">
    <property type="protein sequence ID" value="RVW69095.1"/>
    <property type="molecule type" value="Genomic_DNA"/>
</dbReference>
<dbReference type="InterPro" id="IPR039537">
    <property type="entry name" value="Retrotran_Ty1/copia-like"/>
</dbReference>
<proteinExistence type="predicted"/>
<accession>A0A438GA47</accession>
<dbReference type="GO" id="GO:0016787">
    <property type="term" value="F:hydrolase activity"/>
    <property type="evidence" value="ECO:0007669"/>
    <property type="project" value="UniProtKB-KW"/>
</dbReference>
<comment type="caution">
    <text evidence="4">The sequence shown here is derived from an EMBL/GenBank/DDBJ whole genome shotgun (WGS) entry which is preliminary data.</text>
</comment>
<gene>
    <name evidence="4" type="primary">POLX_3985</name>
    <name evidence="4" type="ORF">CK203_063737</name>
</gene>